<organism evidence="2">
    <name type="scientific">viral metagenome</name>
    <dbReference type="NCBI Taxonomy" id="1070528"/>
    <lineage>
        <taxon>unclassified sequences</taxon>
        <taxon>metagenomes</taxon>
        <taxon>organismal metagenomes</taxon>
    </lineage>
</organism>
<gene>
    <name evidence="2" type="ORF">MM415A01425_0012</name>
    <name evidence="3" type="ORF">MM415B02443_0012</name>
</gene>
<evidence type="ECO:0000313" key="2">
    <source>
        <dbReference type="EMBL" id="QJA76846.1"/>
    </source>
</evidence>
<protein>
    <submittedName>
        <fullName evidence="2">Uncharacterized protein</fullName>
    </submittedName>
</protein>
<reference evidence="2" key="1">
    <citation type="submission" date="2020-03" db="EMBL/GenBank/DDBJ databases">
        <title>The deep terrestrial virosphere.</title>
        <authorList>
            <person name="Holmfeldt K."/>
            <person name="Nilsson E."/>
            <person name="Simone D."/>
            <person name="Lopez-Fernandez M."/>
            <person name="Wu X."/>
            <person name="de Brujin I."/>
            <person name="Lundin D."/>
            <person name="Andersson A."/>
            <person name="Bertilsson S."/>
            <person name="Dopson M."/>
        </authorList>
    </citation>
    <scope>NUCLEOTIDE SEQUENCE</scope>
    <source>
        <strain evidence="2">MM415A01425</strain>
        <strain evidence="3">MM415B02443</strain>
    </source>
</reference>
<keyword evidence="1" id="KW-0472">Membrane</keyword>
<accession>A0A6M3K361</accession>
<dbReference type="EMBL" id="MT142891">
    <property type="protein sequence ID" value="QJA90114.1"/>
    <property type="molecule type" value="Genomic_DNA"/>
</dbReference>
<keyword evidence="1" id="KW-1133">Transmembrane helix</keyword>
<sequence>MNITPEILSEQIKSLTREIREGFKGVHERQDRSNGKLLKHNNDIIDLQKSDIHIENKFKIWKGYWMITGMLVSIILTLLGIYVF</sequence>
<proteinExistence type="predicted"/>
<dbReference type="EMBL" id="MT142247">
    <property type="protein sequence ID" value="QJA76846.1"/>
    <property type="molecule type" value="Genomic_DNA"/>
</dbReference>
<evidence type="ECO:0000313" key="3">
    <source>
        <dbReference type="EMBL" id="QJA90114.1"/>
    </source>
</evidence>
<name>A0A6M3K361_9ZZZZ</name>
<keyword evidence="1" id="KW-0812">Transmembrane</keyword>
<evidence type="ECO:0000256" key="1">
    <source>
        <dbReference type="SAM" id="Phobius"/>
    </source>
</evidence>
<feature type="transmembrane region" description="Helical" evidence="1">
    <location>
        <begin position="63"/>
        <end position="83"/>
    </location>
</feature>
<dbReference type="AlphaFoldDB" id="A0A6M3K361"/>